<dbReference type="Proteomes" id="UP000828941">
    <property type="component" value="Chromosome 12"/>
</dbReference>
<name>A0ACB9LA27_BAUVA</name>
<gene>
    <name evidence="1" type="ORF">L6164_029742</name>
</gene>
<organism evidence="1 2">
    <name type="scientific">Bauhinia variegata</name>
    <name type="common">Purple orchid tree</name>
    <name type="synonym">Phanera variegata</name>
    <dbReference type="NCBI Taxonomy" id="167791"/>
    <lineage>
        <taxon>Eukaryota</taxon>
        <taxon>Viridiplantae</taxon>
        <taxon>Streptophyta</taxon>
        <taxon>Embryophyta</taxon>
        <taxon>Tracheophyta</taxon>
        <taxon>Spermatophyta</taxon>
        <taxon>Magnoliopsida</taxon>
        <taxon>eudicotyledons</taxon>
        <taxon>Gunneridae</taxon>
        <taxon>Pentapetalae</taxon>
        <taxon>rosids</taxon>
        <taxon>fabids</taxon>
        <taxon>Fabales</taxon>
        <taxon>Fabaceae</taxon>
        <taxon>Cercidoideae</taxon>
        <taxon>Cercideae</taxon>
        <taxon>Bauhiniinae</taxon>
        <taxon>Bauhinia</taxon>
    </lineage>
</organism>
<comment type="caution">
    <text evidence="1">The sequence shown here is derived from an EMBL/GenBank/DDBJ whole genome shotgun (WGS) entry which is preliminary data.</text>
</comment>
<dbReference type="EMBL" id="CM039437">
    <property type="protein sequence ID" value="KAI4306467.1"/>
    <property type="molecule type" value="Genomic_DNA"/>
</dbReference>
<keyword evidence="2" id="KW-1185">Reference proteome</keyword>
<reference evidence="1 2" key="1">
    <citation type="journal article" date="2022" name="DNA Res.">
        <title>Chromosomal-level genome assembly of the orchid tree Bauhinia variegata (Leguminosae; Cercidoideae) supports the allotetraploid origin hypothesis of Bauhinia.</title>
        <authorList>
            <person name="Zhong Y."/>
            <person name="Chen Y."/>
            <person name="Zheng D."/>
            <person name="Pang J."/>
            <person name="Liu Y."/>
            <person name="Luo S."/>
            <person name="Meng S."/>
            <person name="Qian L."/>
            <person name="Wei D."/>
            <person name="Dai S."/>
            <person name="Zhou R."/>
        </authorList>
    </citation>
    <scope>NUCLEOTIDE SEQUENCE [LARGE SCALE GENOMIC DNA]</scope>
    <source>
        <strain evidence="1">BV-YZ2020</strain>
    </source>
</reference>
<evidence type="ECO:0000313" key="2">
    <source>
        <dbReference type="Proteomes" id="UP000828941"/>
    </source>
</evidence>
<protein>
    <submittedName>
        <fullName evidence="1">Uncharacterized protein</fullName>
    </submittedName>
</protein>
<evidence type="ECO:0000313" key="1">
    <source>
        <dbReference type="EMBL" id="KAI4306467.1"/>
    </source>
</evidence>
<accession>A0ACB9LA27</accession>
<proteinExistence type="predicted"/>
<sequence length="348" mass="38370">MASSAHKQRPLIPNLYGGAISAPPPTPSTHPNTLLSTSDAADAFSRLLHRMPPTLSPVTRRSSSSAECPPVISLSKDPNDNLVSAVCKLGYFKVTDHSVPSQLANLAESESLALFDLSRDKKESCLPKNWPLGYEAGDDDEGDGLSESFCLDSSCFTESGTELSLASLREFTSEMEKLGLKVIHLLSKATGFENPIEDDPTRFCSLIFDVRSTHSLLSDSGWVSVLPHVDAILVTIGDIARVWSNGKLKKVRGSRAVASVGEERESESRCITMSLLLTLPAETTVAPLLLKTIVDKIEEEEDQEDNSEDEEGEKKMFKSFSFEDYAWRVYHERLHFNDPLDRYRVSTS</sequence>